<dbReference type="OrthoDB" id="2790546at2759"/>
<dbReference type="CDD" id="cd18186">
    <property type="entry name" value="BTB_POZ_ZBTB_KLHL-like"/>
    <property type="match status" value="1"/>
</dbReference>
<organism evidence="2 3">
    <name type="scientific">Obba rivulosa</name>
    <dbReference type="NCBI Taxonomy" id="1052685"/>
    <lineage>
        <taxon>Eukaryota</taxon>
        <taxon>Fungi</taxon>
        <taxon>Dikarya</taxon>
        <taxon>Basidiomycota</taxon>
        <taxon>Agaricomycotina</taxon>
        <taxon>Agaricomycetes</taxon>
        <taxon>Polyporales</taxon>
        <taxon>Gelatoporiaceae</taxon>
        <taxon>Obba</taxon>
    </lineage>
</organism>
<dbReference type="Pfam" id="PF00651">
    <property type="entry name" value="BTB"/>
    <property type="match status" value="1"/>
</dbReference>
<evidence type="ECO:0000313" key="2">
    <source>
        <dbReference type="EMBL" id="OCH91530.1"/>
    </source>
</evidence>
<dbReference type="PROSITE" id="PS50097">
    <property type="entry name" value="BTB"/>
    <property type="match status" value="1"/>
</dbReference>
<protein>
    <recommendedName>
        <fullName evidence="1">BTB domain-containing protein</fullName>
    </recommendedName>
</protein>
<gene>
    <name evidence="2" type="ORF">OBBRIDRAFT_775130</name>
</gene>
<feature type="domain" description="BTB" evidence="1">
    <location>
        <begin position="23"/>
        <end position="93"/>
    </location>
</feature>
<name>A0A8E2B4J7_9APHY</name>
<reference evidence="2 3" key="1">
    <citation type="submission" date="2016-07" db="EMBL/GenBank/DDBJ databases">
        <title>Draft genome of the white-rot fungus Obba rivulosa 3A-2.</title>
        <authorList>
            <consortium name="DOE Joint Genome Institute"/>
            <person name="Miettinen O."/>
            <person name="Riley R."/>
            <person name="Acob R."/>
            <person name="Barry K."/>
            <person name="Cullen D."/>
            <person name="De Vries R."/>
            <person name="Hainaut M."/>
            <person name="Hatakka A."/>
            <person name="Henrissat B."/>
            <person name="Hilden K."/>
            <person name="Kuo R."/>
            <person name="Labutti K."/>
            <person name="Lipzen A."/>
            <person name="Makela M.R."/>
            <person name="Sandor L."/>
            <person name="Spatafora J.W."/>
            <person name="Grigoriev I.V."/>
            <person name="Hibbett D.S."/>
        </authorList>
    </citation>
    <scope>NUCLEOTIDE SEQUENCE [LARGE SCALE GENOMIC DNA]</scope>
    <source>
        <strain evidence="2 3">3A-2</strain>
    </source>
</reference>
<dbReference type="PANTHER" id="PTHR24413">
    <property type="entry name" value="SPECKLE-TYPE POZ PROTEIN"/>
    <property type="match status" value="1"/>
</dbReference>
<keyword evidence="3" id="KW-1185">Reference proteome</keyword>
<proteinExistence type="predicted"/>
<sequence length="190" mass="20959">MDILISSSSTTTTAKHPFGSSIADTVLRTADDVDFRVHSVILAEASTVFKTMFSLPQPEQVTRDHASQSVDGRPIITITETSEVMDSLLRLIYPVADPVLPTLQTVRPVLAAALKYGMEEATSLMKKALCSFGEENPLGVWAVACTLRLEKEARKAAEWSMKLPEILDVDVFPPEMGEVSAWTYHRLAMY</sequence>
<dbReference type="Proteomes" id="UP000250043">
    <property type="component" value="Unassembled WGS sequence"/>
</dbReference>
<evidence type="ECO:0000313" key="3">
    <source>
        <dbReference type="Proteomes" id="UP000250043"/>
    </source>
</evidence>
<dbReference type="Gene3D" id="3.30.710.10">
    <property type="entry name" value="Potassium Channel Kv1.1, Chain A"/>
    <property type="match status" value="1"/>
</dbReference>
<feature type="non-terminal residue" evidence="2">
    <location>
        <position position="190"/>
    </location>
</feature>
<evidence type="ECO:0000259" key="1">
    <source>
        <dbReference type="PROSITE" id="PS50097"/>
    </source>
</evidence>
<dbReference type="SUPFAM" id="SSF54695">
    <property type="entry name" value="POZ domain"/>
    <property type="match status" value="1"/>
</dbReference>
<dbReference type="AlphaFoldDB" id="A0A8E2B4J7"/>
<dbReference type="InterPro" id="IPR011333">
    <property type="entry name" value="SKP1/BTB/POZ_sf"/>
</dbReference>
<dbReference type="InterPro" id="IPR000210">
    <property type="entry name" value="BTB/POZ_dom"/>
</dbReference>
<dbReference type="EMBL" id="KV722384">
    <property type="protein sequence ID" value="OCH91530.1"/>
    <property type="molecule type" value="Genomic_DNA"/>
</dbReference>
<accession>A0A8E2B4J7</accession>
<dbReference type="SMART" id="SM00225">
    <property type="entry name" value="BTB"/>
    <property type="match status" value="1"/>
</dbReference>